<accession>A0A429Y414</accession>
<keyword evidence="4" id="KW-1185">Reference proteome</keyword>
<evidence type="ECO:0000313" key="4">
    <source>
        <dbReference type="Proteomes" id="UP000287156"/>
    </source>
</evidence>
<feature type="coiled-coil region" evidence="1">
    <location>
        <begin position="628"/>
        <end position="655"/>
    </location>
</feature>
<dbReference type="InterPro" id="IPR001584">
    <property type="entry name" value="Integrase_cat-core"/>
</dbReference>
<protein>
    <submittedName>
        <fullName evidence="3">Transposase</fullName>
    </submittedName>
</protein>
<sequence length="719" mass="84236">MILAKNQLLEINLSNNKIVERILWIDKNYSYCFTIDIEKNNTNALPLIKELETLHRLVELGDVKPLLNDPYKIFYDESAITTAEKNTRDNRWDQIKELVKMEPDIYLESINSMIKRVYKDSKVSRSSIYKYLRLYWQRGMVKNSLIPDFRDCGGRGKRKKLGDKKTGRPKTYIKDKPGINVTSMVDYYFEQGLKECKESNVRGIKDIYNHILYRFFLEGYRYENNKKTVQLEDNIPTLRQFRYWYENHSGKSLAQKQIDRKGQREYNLNYRPVTGKSDLNINGPGAQYQIDSTPSDIYLISEVNPKLSIGKPTTYFVIDVFSRMITGMYVGIKEASWVAARLAIANTAEDKVNFCKSNGIDISESDWPVQHLPESILADRGTEFSGYKIETLIDSFGIRVENTPSYRADLKGIIEKNFDNVNNKLKPFMPGSITKDSGKRGEADPRLEAKMTLKEYRRGVINAVLSYNNFHWLKHYTPDREMLKENVRLVPIEIWKWGIKHRSGQLKKIPEDIVKLRLMEKAKGRVQMYGIHFKGDLYYTCHRAKTEGWFEDAAIKGSWEVELAYDPSSTDEVYIVNSDGTYEVCYLLPKSKAYNGIHFADYDEVIFNLKEMEKGHEHKEIEAEINLNNDLMEIKKQAEESFKEYKQDLNKSNRTKNIRENKIMERELLSEEESLRLSEVLSKNAMRDNKNNKSEEYLDEMDDEFNFIKNFQKERLNNE</sequence>
<proteinExistence type="predicted"/>
<organism evidence="3 4">
    <name type="scientific">Siminovitchia acidinfaciens</name>
    <dbReference type="NCBI Taxonomy" id="2321395"/>
    <lineage>
        <taxon>Bacteria</taxon>
        <taxon>Bacillati</taxon>
        <taxon>Bacillota</taxon>
        <taxon>Bacilli</taxon>
        <taxon>Bacillales</taxon>
        <taxon>Bacillaceae</taxon>
        <taxon>Siminovitchia</taxon>
    </lineage>
</organism>
<feature type="domain" description="Integrase catalytic" evidence="2">
    <location>
        <begin position="280"/>
        <end position="499"/>
    </location>
</feature>
<dbReference type="AlphaFoldDB" id="A0A429Y414"/>
<dbReference type="Proteomes" id="UP000287156">
    <property type="component" value="Unassembled WGS sequence"/>
</dbReference>
<dbReference type="RefSeq" id="WP_126048386.1">
    <property type="nucleotide sequence ID" value="NZ_QYTV02000002.1"/>
</dbReference>
<dbReference type="InterPro" id="IPR015378">
    <property type="entry name" value="Transposase-like_Mu_C"/>
</dbReference>
<dbReference type="PROSITE" id="PS50994">
    <property type="entry name" value="INTEGRASE"/>
    <property type="match status" value="1"/>
</dbReference>
<comment type="caution">
    <text evidence="3">The sequence shown here is derived from an EMBL/GenBank/DDBJ whole genome shotgun (WGS) entry which is preliminary data.</text>
</comment>
<dbReference type="InterPro" id="IPR012337">
    <property type="entry name" value="RNaseH-like_sf"/>
</dbReference>
<dbReference type="EMBL" id="QYTV02000002">
    <property type="protein sequence ID" value="RST76164.1"/>
    <property type="molecule type" value="Genomic_DNA"/>
</dbReference>
<keyword evidence="1" id="KW-0175">Coiled coil</keyword>
<dbReference type="SUPFAM" id="SSF53098">
    <property type="entry name" value="Ribonuclease H-like"/>
    <property type="match status" value="1"/>
</dbReference>
<evidence type="ECO:0000313" key="3">
    <source>
        <dbReference type="EMBL" id="RST76164.1"/>
    </source>
</evidence>
<name>A0A429Y414_9BACI</name>
<dbReference type="GO" id="GO:0003676">
    <property type="term" value="F:nucleic acid binding"/>
    <property type="evidence" value="ECO:0007669"/>
    <property type="project" value="InterPro"/>
</dbReference>
<dbReference type="InterPro" id="IPR036397">
    <property type="entry name" value="RNaseH_sf"/>
</dbReference>
<evidence type="ECO:0000256" key="1">
    <source>
        <dbReference type="SAM" id="Coils"/>
    </source>
</evidence>
<dbReference type="OrthoDB" id="501284at2"/>
<dbReference type="Gene3D" id="3.30.420.10">
    <property type="entry name" value="Ribonuclease H-like superfamily/Ribonuclease H"/>
    <property type="match status" value="1"/>
</dbReference>
<gene>
    <name evidence="3" type="ORF">D4T97_005110</name>
</gene>
<dbReference type="Pfam" id="PF09299">
    <property type="entry name" value="Mu-transpos_C"/>
    <property type="match status" value="1"/>
</dbReference>
<reference evidence="3" key="1">
    <citation type="submission" date="2018-12" db="EMBL/GenBank/DDBJ databases">
        <authorList>
            <person name="Sun L."/>
            <person name="Chen Z."/>
        </authorList>
    </citation>
    <scope>NUCLEOTIDE SEQUENCE [LARGE SCALE GENOMIC DNA]</scope>
    <source>
        <strain evidence="3">3-2-2</strain>
    </source>
</reference>
<evidence type="ECO:0000259" key="2">
    <source>
        <dbReference type="PROSITE" id="PS50994"/>
    </source>
</evidence>
<dbReference type="GO" id="GO:0015074">
    <property type="term" value="P:DNA integration"/>
    <property type="evidence" value="ECO:0007669"/>
    <property type="project" value="InterPro"/>
</dbReference>